<dbReference type="InParanoid" id="A0A6P7GLC2"/>
<dbReference type="PANTHER" id="PTHR19143:SF458">
    <property type="entry name" value="FIBRINOGEN C-TERMINAL DOMAIN-CONTAINING PROTEIN-RELATED"/>
    <property type="match status" value="1"/>
</dbReference>
<accession>A0A6P7GLC2</accession>
<dbReference type="SMART" id="SM00186">
    <property type="entry name" value="FBG"/>
    <property type="match status" value="1"/>
</dbReference>
<dbReference type="InterPro" id="IPR020837">
    <property type="entry name" value="Fibrinogen_CS"/>
</dbReference>
<evidence type="ECO:0000256" key="2">
    <source>
        <dbReference type="ARBA" id="ARBA00053344"/>
    </source>
</evidence>
<proteinExistence type="predicted"/>
<dbReference type="AlphaFoldDB" id="A0A6P7GLC2"/>
<feature type="domain" description="Fibrinogen C-terminal" evidence="4">
    <location>
        <begin position="120"/>
        <end position="341"/>
    </location>
</feature>
<evidence type="ECO:0000259" key="4">
    <source>
        <dbReference type="PROSITE" id="PS51406"/>
    </source>
</evidence>
<feature type="chain" id="PRO_5028355261" evidence="3">
    <location>
        <begin position="16"/>
        <end position="342"/>
    </location>
</feature>
<dbReference type="PROSITE" id="PS51406">
    <property type="entry name" value="FIBRINOGEN_C_2"/>
    <property type="match status" value="1"/>
</dbReference>
<dbReference type="GO" id="GO:0030246">
    <property type="term" value="F:carbohydrate binding"/>
    <property type="evidence" value="ECO:0007669"/>
    <property type="project" value="UniProtKB-ARBA"/>
</dbReference>
<reference evidence="5" key="1">
    <citation type="submission" date="2025-08" db="UniProtKB">
        <authorList>
            <consortium name="RefSeq"/>
        </authorList>
    </citation>
    <scope>IDENTIFICATION</scope>
    <source>
        <tissue evidence="5">Whole insect</tissue>
    </source>
</reference>
<dbReference type="FunFam" id="3.90.215.10:FF:000001">
    <property type="entry name" value="Tenascin isoform 1"/>
    <property type="match status" value="1"/>
</dbReference>
<name>A0A6P7GLC2_DIAVI</name>
<evidence type="ECO:0000256" key="3">
    <source>
        <dbReference type="SAM" id="SignalP"/>
    </source>
</evidence>
<feature type="signal peptide" evidence="3">
    <location>
        <begin position="1"/>
        <end position="15"/>
    </location>
</feature>
<keyword evidence="1" id="KW-1015">Disulfide bond</keyword>
<dbReference type="InterPro" id="IPR002181">
    <property type="entry name" value="Fibrinogen_a/b/g_C_dom"/>
</dbReference>
<evidence type="ECO:0000313" key="5">
    <source>
        <dbReference type="RefSeq" id="XP_028146732.1"/>
    </source>
</evidence>
<evidence type="ECO:0000256" key="1">
    <source>
        <dbReference type="ARBA" id="ARBA00023157"/>
    </source>
</evidence>
<dbReference type="InterPro" id="IPR036056">
    <property type="entry name" value="Fibrinogen-like_C"/>
</dbReference>
<dbReference type="RefSeq" id="XP_028146732.1">
    <property type="nucleotide sequence ID" value="XM_028290931.1"/>
</dbReference>
<keyword evidence="3" id="KW-0732">Signal</keyword>
<dbReference type="SUPFAM" id="SSF56496">
    <property type="entry name" value="Fibrinogen C-terminal domain-like"/>
    <property type="match status" value="1"/>
</dbReference>
<dbReference type="Pfam" id="PF00147">
    <property type="entry name" value="Fibrinogen_C"/>
    <property type="match status" value="1"/>
</dbReference>
<sequence>MISVAIVLLICATFAENAVYLGRGYDGAEDPLNLKITKLLDVNLESRPSSWKSDLSRFYQPHREENNDIDKKDGYVQVPMKFSFAVDEQRNHNILEGCRNLVGVSQPSLCFLKSSSAAAEKYIAYPRSCREIQEIGNNKSGIYEIKPRTSSKPFAVLCDMEIQGGGWTHIQKRFDGSQDFYREWRDYKFGFGNLDGEFWIGLENIHHMTGFEASELLIELIDKEKKTGHAHYTSFAIGPEKDGYKLTVLSGYSGDAGDGLTAHLNVKFSTSDMDLDENSGSCAKNYEGGWWYKSCFTSCLNGKYSTVIVPDAIKYHGINWQGFRTKEYNLSGSRIMIRPIGS</sequence>
<dbReference type="NCBIfam" id="NF040941">
    <property type="entry name" value="GGGWT_bact"/>
    <property type="match status" value="1"/>
</dbReference>
<comment type="function">
    <text evidence="2">Lectin involved in innate immunity. Agglutinates all types of human erythrocytes, Gram-positive and Gram-negative bacteria. Has a stronger agglutinating activity towards Gram-negative bacteria than towards Gram-positive bacteria. Specifically recognizes acetyl group-containing substances on agglutinated cells. The hemagglutinating activity was inhibited by EDTA, acetyl group-containing mono- and disaccharides, N-acetyl derivatives of amino acids, other acetyl group-containing substances, propionamide and benzamide. Enhances the antimicrobial activity of big defensin against Gram-positive bacteria but not against Gram-negative bacteria.</text>
</comment>
<dbReference type="InterPro" id="IPR014716">
    <property type="entry name" value="Fibrinogen_a/b/g_C_1"/>
</dbReference>
<dbReference type="InterPro" id="IPR050373">
    <property type="entry name" value="Fibrinogen_C-term_domain"/>
</dbReference>
<organism evidence="5">
    <name type="scientific">Diabrotica virgifera virgifera</name>
    <name type="common">western corn rootworm</name>
    <dbReference type="NCBI Taxonomy" id="50390"/>
    <lineage>
        <taxon>Eukaryota</taxon>
        <taxon>Metazoa</taxon>
        <taxon>Ecdysozoa</taxon>
        <taxon>Arthropoda</taxon>
        <taxon>Hexapoda</taxon>
        <taxon>Insecta</taxon>
        <taxon>Pterygota</taxon>
        <taxon>Neoptera</taxon>
        <taxon>Endopterygota</taxon>
        <taxon>Coleoptera</taxon>
        <taxon>Polyphaga</taxon>
        <taxon>Cucujiformia</taxon>
        <taxon>Chrysomeloidea</taxon>
        <taxon>Chrysomelidae</taxon>
        <taxon>Galerucinae</taxon>
        <taxon>Diabroticina</taxon>
        <taxon>Diabroticites</taxon>
        <taxon>Diabrotica</taxon>
    </lineage>
</organism>
<dbReference type="FunCoup" id="A0A6P7GLC2">
    <property type="interactions" value="51"/>
</dbReference>
<dbReference type="GO" id="GO:0005615">
    <property type="term" value="C:extracellular space"/>
    <property type="evidence" value="ECO:0007669"/>
    <property type="project" value="TreeGrafter"/>
</dbReference>
<dbReference type="PANTHER" id="PTHR19143">
    <property type="entry name" value="FIBRINOGEN/TENASCIN/ANGIOPOEITIN"/>
    <property type="match status" value="1"/>
</dbReference>
<dbReference type="PROSITE" id="PS00514">
    <property type="entry name" value="FIBRINOGEN_C_1"/>
    <property type="match status" value="1"/>
</dbReference>
<protein>
    <submittedName>
        <fullName evidence="5">Ficolin-2-like</fullName>
    </submittedName>
</protein>
<dbReference type="Gene3D" id="3.90.215.10">
    <property type="entry name" value="Gamma Fibrinogen, chain A, domain 1"/>
    <property type="match status" value="1"/>
</dbReference>
<dbReference type="CDD" id="cd00087">
    <property type="entry name" value="FReD"/>
    <property type="match status" value="1"/>
</dbReference>
<gene>
    <name evidence="5" type="primary">LOC114340213</name>
</gene>